<comment type="caution">
    <text evidence="5">The sequence shown here is derived from an EMBL/GenBank/DDBJ whole genome shotgun (WGS) entry which is preliminary data.</text>
</comment>
<dbReference type="InterPro" id="IPR011991">
    <property type="entry name" value="ArsR-like_HTH"/>
</dbReference>
<evidence type="ECO:0000313" key="6">
    <source>
        <dbReference type="Proteomes" id="UP000264071"/>
    </source>
</evidence>
<evidence type="ECO:0000313" key="5">
    <source>
        <dbReference type="EMBL" id="HCT58779.1"/>
    </source>
</evidence>
<keyword evidence="2" id="KW-0238">DNA-binding</keyword>
<keyword evidence="3" id="KW-0804">Transcription</keyword>
<evidence type="ECO:0000259" key="4">
    <source>
        <dbReference type="PROSITE" id="PS50987"/>
    </source>
</evidence>
<dbReference type="InterPro" id="IPR036390">
    <property type="entry name" value="WH_DNA-bd_sf"/>
</dbReference>
<dbReference type="GO" id="GO:0003677">
    <property type="term" value="F:DNA binding"/>
    <property type="evidence" value="ECO:0007669"/>
    <property type="project" value="UniProtKB-KW"/>
</dbReference>
<dbReference type="OMA" id="TIDPDCC"/>
<dbReference type="InterPro" id="IPR036388">
    <property type="entry name" value="WH-like_DNA-bd_sf"/>
</dbReference>
<evidence type="ECO:0000256" key="2">
    <source>
        <dbReference type="ARBA" id="ARBA00023125"/>
    </source>
</evidence>
<keyword evidence="1" id="KW-0805">Transcription regulation</keyword>
<dbReference type="PANTHER" id="PTHR33154:SF18">
    <property type="entry name" value="ARSENICAL RESISTANCE OPERON REPRESSOR"/>
    <property type="match status" value="1"/>
</dbReference>
<feature type="domain" description="HTH arsR-type" evidence="4">
    <location>
        <begin position="4"/>
        <end position="98"/>
    </location>
</feature>
<dbReference type="GO" id="GO:0003700">
    <property type="term" value="F:DNA-binding transcription factor activity"/>
    <property type="evidence" value="ECO:0007669"/>
    <property type="project" value="InterPro"/>
</dbReference>
<protein>
    <submittedName>
        <fullName evidence="5">Transcriptional regulator</fullName>
    </submittedName>
</protein>
<dbReference type="SMART" id="SM00418">
    <property type="entry name" value="HTH_ARSR"/>
    <property type="match status" value="1"/>
</dbReference>
<name>A0A3D4VCC8_9BACT</name>
<sequence>MVTGTTLDLARSAKLFHALSDETRLAILDMLRDGELCVCDLQTAFDAAQSRLSYHLKVLKAVGLVSDRLEGRWSYYSIIPNGLNEVHDIVRVLATEGASQRKLKVMGKCCG</sequence>
<proteinExistence type="predicted"/>
<accession>A0A3D4VCC8</accession>
<organism evidence="5 6">
    <name type="scientific">Gemmatimonas aurantiaca</name>
    <dbReference type="NCBI Taxonomy" id="173480"/>
    <lineage>
        <taxon>Bacteria</taxon>
        <taxon>Pseudomonadati</taxon>
        <taxon>Gemmatimonadota</taxon>
        <taxon>Gemmatimonadia</taxon>
        <taxon>Gemmatimonadales</taxon>
        <taxon>Gemmatimonadaceae</taxon>
        <taxon>Gemmatimonas</taxon>
    </lineage>
</organism>
<dbReference type="PANTHER" id="PTHR33154">
    <property type="entry name" value="TRANSCRIPTIONAL REGULATOR, ARSR FAMILY"/>
    <property type="match status" value="1"/>
</dbReference>
<dbReference type="CDD" id="cd00090">
    <property type="entry name" value="HTH_ARSR"/>
    <property type="match status" value="1"/>
</dbReference>
<dbReference type="Pfam" id="PF01022">
    <property type="entry name" value="HTH_5"/>
    <property type="match status" value="1"/>
</dbReference>
<evidence type="ECO:0000256" key="3">
    <source>
        <dbReference type="ARBA" id="ARBA00023163"/>
    </source>
</evidence>
<evidence type="ECO:0000256" key="1">
    <source>
        <dbReference type="ARBA" id="ARBA00023015"/>
    </source>
</evidence>
<dbReference type="PRINTS" id="PR00778">
    <property type="entry name" value="HTHARSR"/>
</dbReference>
<dbReference type="InterPro" id="IPR051081">
    <property type="entry name" value="HTH_MetalResp_TranReg"/>
</dbReference>
<dbReference type="AlphaFoldDB" id="A0A3D4VCC8"/>
<gene>
    <name evidence="5" type="ORF">DGD08_16355</name>
</gene>
<dbReference type="PROSITE" id="PS50987">
    <property type="entry name" value="HTH_ARSR_2"/>
    <property type="match status" value="1"/>
</dbReference>
<dbReference type="InterPro" id="IPR001845">
    <property type="entry name" value="HTH_ArsR_DNA-bd_dom"/>
</dbReference>
<dbReference type="Proteomes" id="UP000264071">
    <property type="component" value="Unassembled WGS sequence"/>
</dbReference>
<dbReference type="SUPFAM" id="SSF46785">
    <property type="entry name" value="Winged helix' DNA-binding domain"/>
    <property type="match status" value="1"/>
</dbReference>
<dbReference type="NCBIfam" id="NF033788">
    <property type="entry name" value="HTH_metalloreg"/>
    <property type="match status" value="1"/>
</dbReference>
<dbReference type="EMBL" id="DPIY01000011">
    <property type="protein sequence ID" value="HCT58779.1"/>
    <property type="molecule type" value="Genomic_DNA"/>
</dbReference>
<dbReference type="Gene3D" id="1.10.10.10">
    <property type="entry name" value="Winged helix-like DNA-binding domain superfamily/Winged helix DNA-binding domain"/>
    <property type="match status" value="1"/>
</dbReference>
<reference evidence="5 6" key="1">
    <citation type="journal article" date="2018" name="Nat. Biotechnol.">
        <title>A standardized bacterial taxonomy based on genome phylogeny substantially revises the tree of life.</title>
        <authorList>
            <person name="Parks D.H."/>
            <person name="Chuvochina M."/>
            <person name="Waite D.W."/>
            <person name="Rinke C."/>
            <person name="Skarshewski A."/>
            <person name="Chaumeil P.A."/>
            <person name="Hugenholtz P."/>
        </authorList>
    </citation>
    <scope>NUCLEOTIDE SEQUENCE [LARGE SCALE GENOMIC DNA]</scope>
    <source>
        <strain evidence="5">UBA8844</strain>
    </source>
</reference>